<gene>
    <name evidence="2" type="ORF">HPS56_09150</name>
</gene>
<evidence type="ECO:0000256" key="1">
    <source>
        <dbReference type="SAM" id="SignalP"/>
    </source>
</evidence>
<dbReference type="RefSeq" id="WP_172275836.1">
    <property type="nucleotide sequence ID" value="NZ_CASGMU010000008.1"/>
</dbReference>
<organism evidence="2 3">
    <name type="scientific">Xylanibacter muris</name>
    <dbReference type="NCBI Taxonomy" id="2736290"/>
    <lineage>
        <taxon>Bacteria</taxon>
        <taxon>Pseudomonadati</taxon>
        <taxon>Bacteroidota</taxon>
        <taxon>Bacteroidia</taxon>
        <taxon>Bacteroidales</taxon>
        <taxon>Prevotellaceae</taxon>
        <taxon>Xylanibacter</taxon>
    </lineage>
</organism>
<name>A0ABX2AQL3_9BACT</name>
<reference evidence="2 3" key="1">
    <citation type="submission" date="2020-05" db="EMBL/GenBank/DDBJ databases">
        <title>Distinct polysaccharide utilization as determinants for interspecies competition between intestinal Prevotella spp.</title>
        <authorList>
            <person name="Galvez E.J.C."/>
            <person name="Iljazovic A."/>
            <person name="Strowig T."/>
        </authorList>
    </citation>
    <scope>NUCLEOTIDE SEQUENCE [LARGE SCALE GENOMIC DNA]</scope>
    <source>
        <strain evidence="2 3">PMUR</strain>
    </source>
</reference>
<accession>A0ABX2AQL3</accession>
<dbReference type="InterPro" id="IPR021958">
    <property type="entry name" value="DUF3575"/>
</dbReference>
<comment type="caution">
    <text evidence="2">The sequence shown here is derived from an EMBL/GenBank/DDBJ whole genome shotgun (WGS) entry which is preliminary data.</text>
</comment>
<dbReference type="Proteomes" id="UP000714420">
    <property type="component" value="Unassembled WGS sequence"/>
</dbReference>
<sequence length="186" mass="20923">MKRVRQLLILLMLLSSAGIKAQMLSVNTDVVQDVLLTPNVGFELVTGERTTVCLNVFGNYKPWGVDMKIVGVQPEFRYFFSGRPMHGPFFGIGGIAASYDIHWKSKIYDGTALGAGLTFGYVFSLARRINVDCHAGFGPVFYKHKEYFDNDFYDEEFIDGNIQRANANGYWLLPTRIGVSVSYILK</sequence>
<feature type="signal peptide" evidence="1">
    <location>
        <begin position="1"/>
        <end position="21"/>
    </location>
</feature>
<feature type="chain" id="PRO_5045107068" evidence="1">
    <location>
        <begin position="22"/>
        <end position="186"/>
    </location>
</feature>
<keyword evidence="3" id="KW-1185">Reference proteome</keyword>
<evidence type="ECO:0000313" key="3">
    <source>
        <dbReference type="Proteomes" id="UP000714420"/>
    </source>
</evidence>
<dbReference type="Pfam" id="PF12099">
    <property type="entry name" value="DUF3575"/>
    <property type="match status" value="1"/>
</dbReference>
<dbReference type="EMBL" id="JABKKF010000008">
    <property type="protein sequence ID" value="NPD92504.1"/>
    <property type="molecule type" value="Genomic_DNA"/>
</dbReference>
<proteinExistence type="predicted"/>
<keyword evidence="1" id="KW-0732">Signal</keyword>
<evidence type="ECO:0000313" key="2">
    <source>
        <dbReference type="EMBL" id="NPD92504.1"/>
    </source>
</evidence>
<protein>
    <submittedName>
        <fullName evidence="2">DUF3575 domain-containing protein</fullName>
    </submittedName>
</protein>